<evidence type="ECO:0000256" key="2">
    <source>
        <dbReference type="ARBA" id="ARBA00022741"/>
    </source>
</evidence>
<reference evidence="10" key="1">
    <citation type="submission" date="2020-05" db="EMBL/GenBank/DDBJ databases">
        <title>Phylogenomic resolution of chytrid fungi.</title>
        <authorList>
            <person name="Stajich J.E."/>
            <person name="Amses K."/>
            <person name="Simmons R."/>
            <person name="Seto K."/>
            <person name="Myers J."/>
            <person name="Bonds A."/>
            <person name="Quandt C.A."/>
            <person name="Barry K."/>
            <person name="Liu P."/>
            <person name="Grigoriev I."/>
            <person name="Longcore J.E."/>
            <person name="James T.Y."/>
        </authorList>
    </citation>
    <scope>NUCLEOTIDE SEQUENCE</scope>
    <source>
        <strain evidence="10">PLAUS21</strain>
    </source>
</reference>
<sequence>MPFTPMTKTPQSFSFYSPCNSHNSPFGVTPFKQSTFKSNKLQRSPLAESPLKSNKRLHLSTDDSPQMKSSDLNIAPLDTPVSKFKTGLLELSPGFEAESPSQSLSSKSIFYPQTSPIVKKTDRNIFQEKKKVTEPESPGLPSKIFFANMIKDKKRSTHPIPFSSLISRYRLPIDNQFFEALDGTQPALKNLLAVIQKYTHEDGTSPIPDYFETRFVIEARLGHGSFADAYHVISMENAEHYAIKKTRQPFLGYKDATQKLEEVKMLLAVSGHPNCVNLKDAWIQYGYIYIQMELCVNGSLSKYLEESCAESALAEDHIWTILYDITKGLAHIHSLGIAHLDIKPANIFITANGRLKIGDFGLACKVPVVTGDHEGDRTYLAPEMLSDEEIGCPADIFR</sequence>
<evidence type="ECO:0000256" key="3">
    <source>
        <dbReference type="ARBA" id="ARBA00022777"/>
    </source>
</evidence>
<feature type="compositionally biased region" description="Polar residues" evidence="8">
    <location>
        <begin position="62"/>
        <end position="72"/>
    </location>
</feature>
<dbReference type="GO" id="GO:0005524">
    <property type="term" value="F:ATP binding"/>
    <property type="evidence" value="ECO:0007669"/>
    <property type="project" value="UniProtKB-UniRule"/>
</dbReference>
<protein>
    <recommendedName>
        <fullName evidence="9">Protein kinase domain-containing protein</fullName>
    </recommendedName>
</protein>
<evidence type="ECO:0000256" key="8">
    <source>
        <dbReference type="SAM" id="MobiDB-lite"/>
    </source>
</evidence>
<dbReference type="GO" id="GO:0004713">
    <property type="term" value="F:protein tyrosine kinase activity"/>
    <property type="evidence" value="ECO:0007669"/>
    <property type="project" value="TreeGrafter"/>
</dbReference>
<dbReference type="GO" id="GO:0004674">
    <property type="term" value="F:protein serine/threonine kinase activity"/>
    <property type="evidence" value="ECO:0007669"/>
    <property type="project" value="UniProtKB-KW"/>
</dbReference>
<dbReference type="PANTHER" id="PTHR11042:SF190">
    <property type="entry name" value="MITOSIS INHIBITOR PROTEIN KINASE MIK1"/>
    <property type="match status" value="1"/>
</dbReference>
<dbReference type="PROSITE" id="PS00108">
    <property type="entry name" value="PROTEIN_KINASE_ST"/>
    <property type="match status" value="1"/>
</dbReference>
<evidence type="ECO:0000256" key="6">
    <source>
        <dbReference type="PROSITE-ProRule" id="PRU10141"/>
    </source>
</evidence>
<dbReference type="Pfam" id="PF00069">
    <property type="entry name" value="Pkinase"/>
    <property type="match status" value="1"/>
</dbReference>
<dbReference type="AlphaFoldDB" id="A0AAD5UM73"/>
<dbReference type="SMART" id="SM00220">
    <property type="entry name" value="S_TKc"/>
    <property type="match status" value="1"/>
</dbReference>
<keyword evidence="3" id="KW-0418">Kinase</keyword>
<dbReference type="GO" id="GO:0005737">
    <property type="term" value="C:cytoplasm"/>
    <property type="evidence" value="ECO:0007669"/>
    <property type="project" value="TreeGrafter"/>
</dbReference>
<evidence type="ECO:0000256" key="4">
    <source>
        <dbReference type="ARBA" id="ARBA00022840"/>
    </source>
</evidence>
<feature type="region of interest" description="Disordered" evidence="8">
    <location>
        <begin position="37"/>
        <end position="75"/>
    </location>
</feature>
<dbReference type="PROSITE" id="PS50011">
    <property type="entry name" value="PROTEIN_KINASE_DOM"/>
    <property type="match status" value="1"/>
</dbReference>
<evidence type="ECO:0000313" key="10">
    <source>
        <dbReference type="EMBL" id="KAJ3262012.1"/>
    </source>
</evidence>
<dbReference type="InterPro" id="IPR011009">
    <property type="entry name" value="Kinase-like_dom_sf"/>
</dbReference>
<feature type="binding site" evidence="6">
    <location>
        <position position="245"/>
    </location>
    <ligand>
        <name>ATP</name>
        <dbReference type="ChEBI" id="CHEBI:30616"/>
    </ligand>
</feature>
<dbReference type="PROSITE" id="PS00107">
    <property type="entry name" value="PROTEIN_KINASE_ATP"/>
    <property type="match status" value="1"/>
</dbReference>
<dbReference type="Gene3D" id="1.10.510.10">
    <property type="entry name" value="Transferase(Phosphotransferase) domain 1"/>
    <property type="match status" value="1"/>
</dbReference>
<dbReference type="Gene3D" id="3.30.200.20">
    <property type="entry name" value="Phosphorylase Kinase, domain 1"/>
    <property type="match status" value="1"/>
</dbReference>
<feature type="domain" description="Protein kinase" evidence="9">
    <location>
        <begin position="215"/>
        <end position="398"/>
    </location>
</feature>
<accession>A0AAD5UM73</accession>
<evidence type="ECO:0000256" key="1">
    <source>
        <dbReference type="ARBA" id="ARBA00022679"/>
    </source>
</evidence>
<dbReference type="GO" id="GO:0110031">
    <property type="term" value="P:negative regulation of G2/MI transition of meiotic cell cycle"/>
    <property type="evidence" value="ECO:0007669"/>
    <property type="project" value="TreeGrafter"/>
</dbReference>
<dbReference type="Proteomes" id="UP001210925">
    <property type="component" value="Unassembled WGS sequence"/>
</dbReference>
<keyword evidence="4 6" id="KW-0067">ATP-binding</keyword>
<dbReference type="InterPro" id="IPR000719">
    <property type="entry name" value="Prot_kinase_dom"/>
</dbReference>
<dbReference type="SUPFAM" id="SSF56112">
    <property type="entry name" value="Protein kinase-like (PK-like)"/>
    <property type="match status" value="1"/>
</dbReference>
<evidence type="ECO:0000256" key="5">
    <source>
        <dbReference type="ARBA" id="ARBA00037982"/>
    </source>
</evidence>
<evidence type="ECO:0000259" key="9">
    <source>
        <dbReference type="PROSITE" id="PS50011"/>
    </source>
</evidence>
<comment type="similarity">
    <text evidence="5">Belongs to the protein kinase superfamily. Ser/Thr protein kinase family. GCN2 subfamily.</text>
</comment>
<dbReference type="InterPro" id="IPR008271">
    <property type="entry name" value="Ser/Thr_kinase_AS"/>
</dbReference>
<keyword evidence="2 6" id="KW-0547">Nucleotide-binding</keyword>
<keyword evidence="1" id="KW-0808">Transferase</keyword>
<dbReference type="GO" id="GO:0005634">
    <property type="term" value="C:nucleus"/>
    <property type="evidence" value="ECO:0007669"/>
    <property type="project" value="TreeGrafter"/>
</dbReference>
<organism evidence="10 11">
    <name type="scientific">Boothiomyces macroporosus</name>
    <dbReference type="NCBI Taxonomy" id="261099"/>
    <lineage>
        <taxon>Eukaryota</taxon>
        <taxon>Fungi</taxon>
        <taxon>Fungi incertae sedis</taxon>
        <taxon>Chytridiomycota</taxon>
        <taxon>Chytridiomycota incertae sedis</taxon>
        <taxon>Chytridiomycetes</taxon>
        <taxon>Rhizophydiales</taxon>
        <taxon>Terramycetaceae</taxon>
        <taxon>Boothiomyces</taxon>
    </lineage>
</organism>
<proteinExistence type="inferred from homology"/>
<dbReference type="InterPro" id="IPR050339">
    <property type="entry name" value="CC_SR_Kinase"/>
</dbReference>
<comment type="caution">
    <text evidence="10">The sequence shown here is derived from an EMBL/GenBank/DDBJ whole genome shotgun (WGS) entry which is preliminary data.</text>
</comment>
<dbReference type="EMBL" id="JADGKB010000003">
    <property type="protein sequence ID" value="KAJ3262012.1"/>
    <property type="molecule type" value="Genomic_DNA"/>
</dbReference>
<evidence type="ECO:0000256" key="7">
    <source>
        <dbReference type="RuleBase" id="RU000304"/>
    </source>
</evidence>
<name>A0AAD5UM73_9FUNG</name>
<gene>
    <name evidence="10" type="ORF">HK103_003855</name>
</gene>
<dbReference type="PANTHER" id="PTHR11042">
    <property type="entry name" value="EUKARYOTIC TRANSLATION INITIATION FACTOR 2-ALPHA KINASE EIF2-ALPHA KINASE -RELATED"/>
    <property type="match status" value="1"/>
</dbReference>
<keyword evidence="7" id="KW-0723">Serine/threonine-protein kinase</keyword>
<evidence type="ECO:0000313" key="11">
    <source>
        <dbReference type="Proteomes" id="UP001210925"/>
    </source>
</evidence>
<dbReference type="InterPro" id="IPR017441">
    <property type="entry name" value="Protein_kinase_ATP_BS"/>
</dbReference>
<keyword evidence="11" id="KW-1185">Reference proteome</keyword>